<dbReference type="Proteomes" id="UP001056120">
    <property type="component" value="Linkage Group LG11"/>
</dbReference>
<name>A0ACB9HX30_9ASTR</name>
<gene>
    <name evidence="1" type="ORF">L1987_34984</name>
</gene>
<protein>
    <submittedName>
        <fullName evidence="1">Uncharacterized protein</fullName>
    </submittedName>
</protein>
<proteinExistence type="predicted"/>
<evidence type="ECO:0000313" key="2">
    <source>
        <dbReference type="Proteomes" id="UP001056120"/>
    </source>
</evidence>
<sequence>MDISILESKSIASLVAIKIVYMMEVDTSSQANGIMNMEVNNRSTRSIEKRPLEVPTPRTEAKKNPETDDSNTPVFINHGAIAWNEGRSQWVGDQSQKLLRMPKDPILSWSATYEDLLSTSNRFSEPIPLSEMVDFLVDTWHIEGMEASGVLCDADVGDCYETGIAQNDLTDTDKDEKSTRSIEKRPLEVPTPRTEAKKNPETDDSNTPVFINHGAIAWNEGRSQWVGDQSQKLQRMPKDPILSWSATYEDLLSTSNRFSEPIPLSEMVDFLVDTWHIEGLFD</sequence>
<keyword evidence="2" id="KW-1185">Reference proteome</keyword>
<reference evidence="1 2" key="2">
    <citation type="journal article" date="2022" name="Mol. Ecol. Resour.">
        <title>The genomes of chicory, endive, great burdock and yacon provide insights into Asteraceae paleo-polyploidization history and plant inulin production.</title>
        <authorList>
            <person name="Fan W."/>
            <person name="Wang S."/>
            <person name="Wang H."/>
            <person name="Wang A."/>
            <person name="Jiang F."/>
            <person name="Liu H."/>
            <person name="Zhao H."/>
            <person name="Xu D."/>
            <person name="Zhang Y."/>
        </authorList>
    </citation>
    <scope>NUCLEOTIDE SEQUENCE [LARGE SCALE GENOMIC DNA]</scope>
    <source>
        <strain evidence="2">cv. Yunnan</strain>
        <tissue evidence="1">Leaves</tissue>
    </source>
</reference>
<comment type="caution">
    <text evidence="1">The sequence shown here is derived from an EMBL/GenBank/DDBJ whole genome shotgun (WGS) entry which is preliminary data.</text>
</comment>
<reference evidence="2" key="1">
    <citation type="journal article" date="2022" name="Mol. Ecol. Resour.">
        <title>The genomes of chicory, endive, great burdock and yacon provide insights into Asteraceae palaeo-polyploidization history and plant inulin production.</title>
        <authorList>
            <person name="Fan W."/>
            <person name="Wang S."/>
            <person name="Wang H."/>
            <person name="Wang A."/>
            <person name="Jiang F."/>
            <person name="Liu H."/>
            <person name="Zhao H."/>
            <person name="Xu D."/>
            <person name="Zhang Y."/>
        </authorList>
    </citation>
    <scope>NUCLEOTIDE SEQUENCE [LARGE SCALE GENOMIC DNA]</scope>
    <source>
        <strain evidence="2">cv. Yunnan</strain>
    </source>
</reference>
<dbReference type="EMBL" id="CM042028">
    <property type="protein sequence ID" value="KAI3799685.1"/>
    <property type="molecule type" value="Genomic_DNA"/>
</dbReference>
<organism evidence="1 2">
    <name type="scientific">Smallanthus sonchifolius</name>
    <dbReference type="NCBI Taxonomy" id="185202"/>
    <lineage>
        <taxon>Eukaryota</taxon>
        <taxon>Viridiplantae</taxon>
        <taxon>Streptophyta</taxon>
        <taxon>Embryophyta</taxon>
        <taxon>Tracheophyta</taxon>
        <taxon>Spermatophyta</taxon>
        <taxon>Magnoliopsida</taxon>
        <taxon>eudicotyledons</taxon>
        <taxon>Gunneridae</taxon>
        <taxon>Pentapetalae</taxon>
        <taxon>asterids</taxon>
        <taxon>campanulids</taxon>
        <taxon>Asterales</taxon>
        <taxon>Asteraceae</taxon>
        <taxon>Asteroideae</taxon>
        <taxon>Heliantheae alliance</taxon>
        <taxon>Millerieae</taxon>
        <taxon>Smallanthus</taxon>
    </lineage>
</organism>
<accession>A0ACB9HX30</accession>
<evidence type="ECO:0000313" key="1">
    <source>
        <dbReference type="EMBL" id="KAI3799685.1"/>
    </source>
</evidence>